<accession>A0A8K0DLX1</accession>
<dbReference type="Pfam" id="PF13843">
    <property type="entry name" value="DDE_Tnp_1_7"/>
    <property type="match status" value="1"/>
</dbReference>
<protein>
    <recommendedName>
        <fullName evidence="2">PiggyBac transposable element-derived protein domain-containing protein</fullName>
    </recommendedName>
</protein>
<feature type="domain" description="PiggyBac transposable element-derived protein" evidence="2">
    <location>
        <begin position="82"/>
        <end position="185"/>
    </location>
</feature>
<name>A0A8K0DLX1_IGNLU</name>
<feature type="region of interest" description="Disordered" evidence="1">
    <location>
        <begin position="1"/>
        <end position="35"/>
    </location>
</feature>
<dbReference type="PANTHER" id="PTHR46599:SF3">
    <property type="entry name" value="PIGGYBAC TRANSPOSABLE ELEMENT-DERIVED PROTEIN 4"/>
    <property type="match status" value="1"/>
</dbReference>
<dbReference type="InterPro" id="IPR029526">
    <property type="entry name" value="PGBD"/>
</dbReference>
<dbReference type="AlphaFoldDB" id="A0A8K0DLX1"/>
<evidence type="ECO:0000256" key="1">
    <source>
        <dbReference type="SAM" id="MobiDB-lite"/>
    </source>
</evidence>
<comment type="caution">
    <text evidence="3">The sequence shown here is derived from an EMBL/GenBank/DDBJ whole genome shotgun (WGS) entry which is preliminary data.</text>
</comment>
<reference evidence="3" key="1">
    <citation type="submission" date="2019-08" db="EMBL/GenBank/DDBJ databases">
        <title>The genome of the North American firefly Photinus pyralis.</title>
        <authorList>
            <consortium name="Photinus pyralis genome working group"/>
            <person name="Fallon T.R."/>
            <person name="Sander Lower S.E."/>
            <person name="Weng J.-K."/>
        </authorList>
    </citation>
    <scope>NUCLEOTIDE SEQUENCE</scope>
    <source>
        <strain evidence="3">TRF0915ILg1</strain>
        <tissue evidence="3">Whole body</tissue>
    </source>
</reference>
<evidence type="ECO:0000259" key="2">
    <source>
        <dbReference type="Pfam" id="PF13843"/>
    </source>
</evidence>
<proteinExistence type="predicted"/>
<evidence type="ECO:0000313" key="4">
    <source>
        <dbReference type="Proteomes" id="UP000801492"/>
    </source>
</evidence>
<gene>
    <name evidence="3" type="ORF">ILUMI_03383</name>
</gene>
<keyword evidence="4" id="KW-1185">Reference proteome</keyword>
<sequence length="187" mass="21608">MICEDLSDNSSDPEYEISDNSEMSDSDGSYSDTDDDKDIPNVSFFNWNVLSDFFADKLPKPFQDLSADYDSLPAIDFQECKDPFNSFECFMSSNIAAKLCEWTNKRVEMYFLQKNTITLSGLQWKKLEIEEMCAFIALDFLTGPVKCPRISDYWSDNILCAGSKVFDKSVMSRNRYLSILKFIRFLH</sequence>
<evidence type="ECO:0000313" key="3">
    <source>
        <dbReference type="EMBL" id="KAF2902800.1"/>
    </source>
</evidence>
<dbReference type="OrthoDB" id="6780746at2759"/>
<organism evidence="3 4">
    <name type="scientific">Ignelater luminosus</name>
    <name type="common">Cucubano</name>
    <name type="synonym">Pyrophorus luminosus</name>
    <dbReference type="NCBI Taxonomy" id="2038154"/>
    <lineage>
        <taxon>Eukaryota</taxon>
        <taxon>Metazoa</taxon>
        <taxon>Ecdysozoa</taxon>
        <taxon>Arthropoda</taxon>
        <taxon>Hexapoda</taxon>
        <taxon>Insecta</taxon>
        <taxon>Pterygota</taxon>
        <taxon>Neoptera</taxon>
        <taxon>Endopterygota</taxon>
        <taxon>Coleoptera</taxon>
        <taxon>Polyphaga</taxon>
        <taxon>Elateriformia</taxon>
        <taxon>Elateroidea</taxon>
        <taxon>Elateridae</taxon>
        <taxon>Agrypninae</taxon>
        <taxon>Pyrophorini</taxon>
        <taxon>Ignelater</taxon>
    </lineage>
</organism>
<feature type="compositionally biased region" description="Acidic residues" evidence="1">
    <location>
        <begin position="1"/>
        <end position="25"/>
    </location>
</feature>
<dbReference type="Proteomes" id="UP000801492">
    <property type="component" value="Unassembled WGS sequence"/>
</dbReference>
<dbReference type="EMBL" id="VTPC01001185">
    <property type="protein sequence ID" value="KAF2902800.1"/>
    <property type="molecule type" value="Genomic_DNA"/>
</dbReference>
<dbReference type="PANTHER" id="PTHR46599">
    <property type="entry name" value="PIGGYBAC TRANSPOSABLE ELEMENT-DERIVED PROTEIN 4"/>
    <property type="match status" value="1"/>
</dbReference>